<dbReference type="AlphaFoldDB" id="A0A263D8X8"/>
<dbReference type="Gene3D" id="1.10.287.1060">
    <property type="entry name" value="ESAT-6-like"/>
    <property type="match status" value="1"/>
</dbReference>
<organism evidence="3 4">
    <name type="scientific">Amycolatopsis antarctica</name>
    <dbReference type="NCBI Taxonomy" id="1854586"/>
    <lineage>
        <taxon>Bacteria</taxon>
        <taxon>Bacillati</taxon>
        <taxon>Actinomycetota</taxon>
        <taxon>Actinomycetes</taxon>
        <taxon>Pseudonocardiales</taxon>
        <taxon>Pseudonocardiaceae</taxon>
        <taxon>Amycolatopsis</taxon>
    </lineage>
</organism>
<dbReference type="SUPFAM" id="SSF140453">
    <property type="entry name" value="EsxAB dimer-like"/>
    <property type="match status" value="1"/>
</dbReference>
<sequence>MAGFQGTPEDFAKAHGDVSDTKVSMDQNLQQLRSNIEATQAGWDGDAARLFQSVMERFNEKSSKLNNALQDIADLLQSSGVQYDTQESNVNDTISKLGATLDGN</sequence>
<evidence type="ECO:0000256" key="2">
    <source>
        <dbReference type="SAM" id="MobiDB-lite"/>
    </source>
</evidence>
<evidence type="ECO:0000256" key="1">
    <source>
        <dbReference type="RuleBase" id="RU362001"/>
    </source>
</evidence>
<gene>
    <name evidence="3" type="ORF">CFN78_01480</name>
</gene>
<keyword evidence="4" id="KW-1185">Reference proteome</keyword>
<dbReference type="NCBIfam" id="TIGR03930">
    <property type="entry name" value="WXG100_ESAT6"/>
    <property type="match status" value="1"/>
</dbReference>
<name>A0A263D8X8_9PSEU</name>
<dbReference type="OrthoDB" id="4554345at2"/>
<feature type="region of interest" description="Disordered" evidence="2">
    <location>
        <begin position="1"/>
        <end position="22"/>
    </location>
</feature>
<dbReference type="EMBL" id="NKYE01000001">
    <property type="protein sequence ID" value="OZM74913.1"/>
    <property type="molecule type" value="Genomic_DNA"/>
</dbReference>
<dbReference type="InterPro" id="IPR010310">
    <property type="entry name" value="T7SS_ESAT-6-like"/>
</dbReference>
<comment type="similarity">
    <text evidence="1">Belongs to the WXG100 family.</text>
</comment>
<feature type="compositionally biased region" description="Basic and acidic residues" evidence="2">
    <location>
        <begin position="10"/>
        <end position="20"/>
    </location>
</feature>
<dbReference type="Pfam" id="PF06013">
    <property type="entry name" value="WXG100"/>
    <property type="match status" value="1"/>
</dbReference>
<dbReference type="FunCoup" id="A0A263D8X8">
    <property type="interactions" value="1"/>
</dbReference>
<dbReference type="InterPro" id="IPR036689">
    <property type="entry name" value="ESAT-6-like_sf"/>
</dbReference>
<proteinExistence type="inferred from homology"/>
<evidence type="ECO:0000313" key="3">
    <source>
        <dbReference type="EMBL" id="OZM74913.1"/>
    </source>
</evidence>
<dbReference type="RefSeq" id="WP_094860694.1">
    <property type="nucleotide sequence ID" value="NZ_NKYE01000001.1"/>
</dbReference>
<comment type="caution">
    <text evidence="3">The sequence shown here is derived from an EMBL/GenBank/DDBJ whole genome shotgun (WGS) entry which is preliminary data.</text>
</comment>
<evidence type="ECO:0000313" key="4">
    <source>
        <dbReference type="Proteomes" id="UP000242444"/>
    </source>
</evidence>
<reference evidence="3 4" key="1">
    <citation type="submission" date="2017-07" db="EMBL/GenBank/DDBJ databases">
        <title>Amycolatopsis antarcticus sp. nov., isolated from the surface of an Antarcticus brown macroalga.</title>
        <authorList>
            <person name="Wang J."/>
            <person name="Leiva S."/>
            <person name="Huang J."/>
            <person name="Huang Y."/>
        </authorList>
    </citation>
    <scope>NUCLEOTIDE SEQUENCE [LARGE SCALE GENOMIC DNA]</scope>
    <source>
        <strain evidence="3 4">AU-G6</strain>
    </source>
</reference>
<dbReference type="Proteomes" id="UP000242444">
    <property type="component" value="Unassembled WGS sequence"/>
</dbReference>
<protein>
    <recommendedName>
        <fullName evidence="1">ESAT-6-like protein</fullName>
    </recommendedName>
</protein>
<accession>A0A263D8X8</accession>
<dbReference type="InParanoid" id="A0A263D8X8"/>